<dbReference type="EMBL" id="JAGYVZ010000006">
    <property type="protein sequence ID" value="MBS7230992.1"/>
    <property type="molecule type" value="Genomic_DNA"/>
</dbReference>
<proteinExistence type="predicted"/>
<name>A0ABS5P9M1_9FLAO</name>
<accession>A0ABS5P9M1</accession>
<evidence type="ECO:0008006" key="3">
    <source>
        <dbReference type="Google" id="ProtNLM"/>
    </source>
</evidence>
<protein>
    <recommendedName>
        <fullName evidence="3">Lipoprotein</fullName>
    </recommendedName>
</protein>
<comment type="caution">
    <text evidence="1">The sequence shown here is derived from an EMBL/GenBank/DDBJ whole genome shotgun (WGS) entry which is preliminary data.</text>
</comment>
<organism evidence="1 2">
    <name type="scientific">Flavobacterium psychroterrae</name>
    <dbReference type="NCBI Taxonomy" id="2133767"/>
    <lineage>
        <taxon>Bacteria</taxon>
        <taxon>Pseudomonadati</taxon>
        <taxon>Bacteroidota</taxon>
        <taxon>Flavobacteriia</taxon>
        <taxon>Flavobacteriales</taxon>
        <taxon>Flavobacteriaceae</taxon>
        <taxon>Flavobacterium</taxon>
    </lineage>
</organism>
<dbReference type="RefSeq" id="WP_213297574.1">
    <property type="nucleotide sequence ID" value="NZ_JAGYVZ010000006.1"/>
</dbReference>
<reference evidence="1 2" key="1">
    <citation type="journal article" date="2018" name="Int. J. Syst. Evol. Microbiol.">
        <title>Flavobacterium chryseum sp. nov. and Flavobacterium psychroterrae sp. nov., novel environmental bacteria isolated from Antarctica.</title>
        <authorList>
            <person name="Kralova S."/>
            <person name="Svec P."/>
            <person name="Busse H.J."/>
            <person name="Stankova E."/>
            <person name="Vaczi P."/>
            <person name="Sedlacek I."/>
        </authorList>
    </citation>
    <scope>NUCLEOTIDE SEQUENCE [LARGE SCALE GENOMIC DNA]</scope>
    <source>
        <strain evidence="1 2">CCM 8827</strain>
    </source>
</reference>
<dbReference type="Proteomes" id="UP000722625">
    <property type="component" value="Unassembled WGS sequence"/>
</dbReference>
<sequence length="251" mass="30261">MQGLYCKSDFTKRDLLKIDEYGFKINKDKMKIISVVFVTLLCMSCYKTDKINHYLNKIISPEELLNNGFYKYSYINTIDDDDKINDTIKSIIKYEMYSNVKPEKDEDGKLYPMSLFNNKKQDSIAVNKRDNYIKNDLNNRIITYIYRDNKIFLKSIIVNSIDKKEKIVDLTSEEKIINYYDSLKIPIKLIFEGKKSTKNHHTLFLINNYKTRIYYYNQGYEMLTNYSDAWMPFWNITEEWYGYRKLYQYSE</sequence>
<keyword evidence="2" id="KW-1185">Reference proteome</keyword>
<evidence type="ECO:0000313" key="1">
    <source>
        <dbReference type="EMBL" id="MBS7230992.1"/>
    </source>
</evidence>
<evidence type="ECO:0000313" key="2">
    <source>
        <dbReference type="Proteomes" id="UP000722625"/>
    </source>
</evidence>
<gene>
    <name evidence="1" type="ORF">KHA90_08145</name>
</gene>